<protein>
    <submittedName>
        <fullName evidence="1">Uncharacterized protein</fullName>
    </submittedName>
</protein>
<reference evidence="1 2" key="1">
    <citation type="journal article" date="2016" name="Mol. Biol. Evol.">
        <title>Comparative Genomics of Early-Diverging Mushroom-Forming Fungi Provides Insights into the Origins of Lignocellulose Decay Capabilities.</title>
        <authorList>
            <person name="Nagy L.G."/>
            <person name="Riley R."/>
            <person name="Tritt A."/>
            <person name="Adam C."/>
            <person name="Daum C."/>
            <person name="Floudas D."/>
            <person name="Sun H."/>
            <person name="Yadav J.S."/>
            <person name="Pangilinan J."/>
            <person name="Larsson K.H."/>
            <person name="Matsuura K."/>
            <person name="Barry K."/>
            <person name="Labutti K."/>
            <person name="Kuo R."/>
            <person name="Ohm R.A."/>
            <person name="Bhattacharya S.S."/>
            <person name="Shirouzu T."/>
            <person name="Yoshinaga Y."/>
            <person name="Martin F.M."/>
            <person name="Grigoriev I.V."/>
            <person name="Hibbett D.S."/>
        </authorList>
    </citation>
    <scope>NUCLEOTIDE SEQUENCE [LARGE SCALE GENOMIC DNA]</scope>
    <source>
        <strain evidence="1 2">HHB12733</strain>
    </source>
</reference>
<dbReference type="InParanoid" id="A0A165DR13"/>
<dbReference type="OrthoDB" id="9975758at2759"/>
<accession>A0A165DR13</accession>
<dbReference type="EMBL" id="KV424040">
    <property type="protein sequence ID" value="KZT53348.1"/>
    <property type="molecule type" value="Genomic_DNA"/>
</dbReference>
<organism evidence="1 2">
    <name type="scientific">Calocera cornea HHB12733</name>
    <dbReference type="NCBI Taxonomy" id="1353952"/>
    <lineage>
        <taxon>Eukaryota</taxon>
        <taxon>Fungi</taxon>
        <taxon>Dikarya</taxon>
        <taxon>Basidiomycota</taxon>
        <taxon>Agaricomycotina</taxon>
        <taxon>Dacrymycetes</taxon>
        <taxon>Dacrymycetales</taxon>
        <taxon>Dacrymycetaceae</taxon>
        <taxon>Calocera</taxon>
    </lineage>
</organism>
<dbReference type="AlphaFoldDB" id="A0A165DR13"/>
<keyword evidence="2" id="KW-1185">Reference proteome</keyword>
<evidence type="ECO:0000313" key="2">
    <source>
        <dbReference type="Proteomes" id="UP000076842"/>
    </source>
</evidence>
<dbReference type="Proteomes" id="UP000076842">
    <property type="component" value="Unassembled WGS sequence"/>
</dbReference>
<evidence type="ECO:0000313" key="1">
    <source>
        <dbReference type="EMBL" id="KZT53348.1"/>
    </source>
</evidence>
<gene>
    <name evidence="1" type="ORF">CALCODRAFT_511491</name>
</gene>
<sequence length="215" mass="23631">MSVTCAMHFCSSSVPALTISCNINYAASTLTLTMAAADAKPILIGKDGVPMHLSLSKAKFPTAAFEGKWFVVQSMLGMWKMRKDVTIMYTPHTLPPHLAYNDHVQYWSSSVPLSQTLSSVVGISTLLPMPGAGADNRPTVVSKHGPHFKWQGLGLLVIASSKWQVLGYDMDKGWVVTFFKKMLLTPTRLSPPAAWQCGWACWRCRICLLLWGPST</sequence>
<proteinExistence type="predicted"/>
<dbReference type="STRING" id="1353952.A0A165DR13"/>
<name>A0A165DR13_9BASI</name>